<gene>
    <name evidence="2" type="ORF">PBAH0796_LOCUS17613</name>
</gene>
<evidence type="ECO:0000259" key="1">
    <source>
        <dbReference type="Pfam" id="PF00171"/>
    </source>
</evidence>
<name>A0A7S0AK70_9DINO</name>
<dbReference type="PANTHER" id="PTHR43866:SF4">
    <property type="entry name" value="MALONATE-SEMIALDEHYDE DEHYDROGENASE"/>
    <property type="match status" value="1"/>
</dbReference>
<dbReference type="EMBL" id="HBEG01028913">
    <property type="protein sequence ID" value="CAD8365897.1"/>
    <property type="molecule type" value="Transcribed_RNA"/>
</dbReference>
<organism evidence="2">
    <name type="scientific">Pyrodinium bahamense</name>
    <dbReference type="NCBI Taxonomy" id="73915"/>
    <lineage>
        <taxon>Eukaryota</taxon>
        <taxon>Sar</taxon>
        <taxon>Alveolata</taxon>
        <taxon>Dinophyceae</taxon>
        <taxon>Gonyaulacales</taxon>
        <taxon>Pyrocystaceae</taxon>
        <taxon>Pyrodinium</taxon>
    </lineage>
</organism>
<dbReference type="GO" id="GO:0004491">
    <property type="term" value="F:methylmalonate-semialdehyde dehydrogenase (acylating, NAD) activity"/>
    <property type="evidence" value="ECO:0007669"/>
    <property type="project" value="InterPro"/>
</dbReference>
<feature type="domain" description="Aldehyde dehydrogenase" evidence="1">
    <location>
        <begin position="1"/>
        <end position="188"/>
    </location>
</feature>
<dbReference type="AlphaFoldDB" id="A0A7S0AK70"/>
<dbReference type="GO" id="GO:0006574">
    <property type="term" value="P:L-valine catabolic process"/>
    <property type="evidence" value="ECO:0007669"/>
    <property type="project" value="TreeGrafter"/>
</dbReference>
<reference evidence="2" key="1">
    <citation type="submission" date="2021-01" db="EMBL/GenBank/DDBJ databases">
        <authorList>
            <person name="Corre E."/>
            <person name="Pelletier E."/>
            <person name="Niang G."/>
            <person name="Scheremetjew M."/>
            <person name="Finn R."/>
            <person name="Kale V."/>
            <person name="Holt S."/>
            <person name="Cochrane G."/>
            <person name="Meng A."/>
            <person name="Brown T."/>
            <person name="Cohen L."/>
        </authorList>
    </citation>
    <scope>NUCLEOTIDE SEQUENCE</scope>
    <source>
        <strain evidence="2">Pbaha01</strain>
    </source>
</reference>
<dbReference type="PANTHER" id="PTHR43866">
    <property type="entry name" value="MALONATE-SEMIALDEHYDE DEHYDROGENASE"/>
    <property type="match status" value="1"/>
</dbReference>
<accession>A0A7S0AK70</accession>
<dbReference type="SUPFAM" id="SSF53720">
    <property type="entry name" value="ALDH-like"/>
    <property type="match status" value="1"/>
</dbReference>
<evidence type="ECO:0000313" key="2">
    <source>
        <dbReference type="EMBL" id="CAD8365897.1"/>
    </source>
</evidence>
<protein>
    <recommendedName>
        <fullName evidence="1">Aldehyde dehydrogenase domain-containing protein</fullName>
    </recommendedName>
</protein>
<dbReference type="Gene3D" id="3.40.309.10">
    <property type="entry name" value="Aldehyde Dehydrogenase, Chain A, domain 2"/>
    <property type="match status" value="1"/>
</dbReference>
<dbReference type="Pfam" id="PF00171">
    <property type="entry name" value="Aldedh"/>
    <property type="match status" value="1"/>
</dbReference>
<sequence>MAASVLLVVGKGRKALLDKLVARARALEPGQRIGQVGPVIDAAAAARISSYVAQCEQCGGRVLLDGRAWQASQSAGAWIGPTVLLHQTSQEPAMQEEIFGPVLSVLEVDSLDEAVAIENANPYGNAAAIYTQSGQTALEAERLSAGMLGINIGVPVPREPFSFGGINRSKYGDSADVTGESAIGFWTERVKITSKWQPARKKDTISSSFIS</sequence>
<proteinExistence type="predicted"/>
<dbReference type="GO" id="GO:0006210">
    <property type="term" value="P:thymine catabolic process"/>
    <property type="evidence" value="ECO:0007669"/>
    <property type="project" value="TreeGrafter"/>
</dbReference>
<dbReference type="InterPro" id="IPR016163">
    <property type="entry name" value="Ald_DH_C"/>
</dbReference>
<dbReference type="InterPro" id="IPR010061">
    <property type="entry name" value="MeMal-semiAld_DH"/>
</dbReference>
<dbReference type="InterPro" id="IPR016161">
    <property type="entry name" value="Ald_DH/histidinol_DH"/>
</dbReference>
<dbReference type="InterPro" id="IPR015590">
    <property type="entry name" value="Aldehyde_DH_dom"/>
</dbReference>